<dbReference type="InterPro" id="IPR022742">
    <property type="entry name" value="Hydrolase_4"/>
</dbReference>
<evidence type="ECO:0000259" key="1">
    <source>
        <dbReference type="Pfam" id="PF12146"/>
    </source>
</evidence>
<reference evidence="2 3" key="1">
    <citation type="submission" date="2017-10" db="EMBL/GenBank/DDBJ databases">
        <title>Novel microbial diversity and functional potential in the marine mammal oral microbiome.</title>
        <authorList>
            <person name="Dudek N.K."/>
            <person name="Sun C.L."/>
            <person name="Burstein D."/>
            <person name="Kantor R.S."/>
            <person name="Aliaga Goltsman D.S."/>
            <person name="Bik E.M."/>
            <person name="Thomas B.C."/>
            <person name="Banfield J.F."/>
            <person name="Relman D.A."/>
        </authorList>
    </citation>
    <scope>NUCLEOTIDE SEQUENCE [LARGE SCALE GENOMIC DNA]</scope>
    <source>
        <strain evidence="2">DOLJORAL78_47_16</strain>
    </source>
</reference>
<comment type="caution">
    <text evidence="2">The sequence shown here is derived from an EMBL/GenBank/DDBJ whole genome shotgun (WGS) entry which is preliminary data.</text>
</comment>
<dbReference type="Gene3D" id="3.40.50.1820">
    <property type="entry name" value="alpha/beta hydrolase"/>
    <property type="match status" value="1"/>
</dbReference>
<name>A0A2G6KFU3_9BACT</name>
<dbReference type="PANTHER" id="PTHR12277:SF81">
    <property type="entry name" value="PROTEIN ABHD13"/>
    <property type="match status" value="1"/>
</dbReference>
<evidence type="ECO:0000313" key="3">
    <source>
        <dbReference type="Proteomes" id="UP000230821"/>
    </source>
</evidence>
<organism evidence="2 3">
    <name type="scientific">candidate division KSB3 bacterium</name>
    <dbReference type="NCBI Taxonomy" id="2044937"/>
    <lineage>
        <taxon>Bacteria</taxon>
        <taxon>candidate division KSB3</taxon>
    </lineage>
</organism>
<dbReference type="PANTHER" id="PTHR12277">
    <property type="entry name" value="ALPHA/BETA HYDROLASE DOMAIN-CONTAINING PROTEIN"/>
    <property type="match status" value="1"/>
</dbReference>
<dbReference type="Pfam" id="PF12146">
    <property type="entry name" value="Hydrolase_4"/>
    <property type="match status" value="1"/>
</dbReference>
<protein>
    <submittedName>
        <fullName evidence="2">Peptidase</fullName>
    </submittedName>
</protein>
<dbReference type="AlphaFoldDB" id="A0A2G6KFU3"/>
<dbReference type="SUPFAM" id="SSF53474">
    <property type="entry name" value="alpha/beta-Hydrolases"/>
    <property type="match status" value="1"/>
</dbReference>
<gene>
    <name evidence="2" type="ORF">CSA56_11220</name>
</gene>
<dbReference type="EMBL" id="PDSK01000096">
    <property type="protein sequence ID" value="PIE33689.1"/>
    <property type="molecule type" value="Genomic_DNA"/>
</dbReference>
<dbReference type="InterPro" id="IPR029058">
    <property type="entry name" value="AB_hydrolase_fold"/>
</dbReference>
<dbReference type="Proteomes" id="UP000230821">
    <property type="component" value="Unassembled WGS sequence"/>
</dbReference>
<accession>A0A2G6KFU3</accession>
<sequence length="271" mass="30529">MILLLLIVLAIMMFVGLRSFERKMIFCPMTFPEGYWETSQFPGQLEDCSFSAADGVRLHGWFAHAQHPRSASVPTLIFFHGNAGNITHRLTNIAYLIRLGMNVFIFDYRGYGKSEGSPNEQGVYADAVAAYEYVLSRNDIDKKRIVLFGRSLGGAVAVELATRKPCEKLILESTFTSIKDMATIMFGGLPLHYLVHTKFDSIAKIPTIRVPLLAIHGDQDSVVPFKLGHRLFEAANQPKVFYTLEGADHNDTYERGGQDYFDRIAQFIHDQ</sequence>
<feature type="domain" description="Serine aminopeptidase S33" evidence="1">
    <location>
        <begin position="75"/>
        <end position="181"/>
    </location>
</feature>
<proteinExistence type="predicted"/>
<evidence type="ECO:0000313" key="2">
    <source>
        <dbReference type="EMBL" id="PIE33689.1"/>
    </source>
</evidence>